<feature type="transmembrane region" description="Helical" evidence="1">
    <location>
        <begin position="120"/>
        <end position="142"/>
    </location>
</feature>
<protein>
    <recommendedName>
        <fullName evidence="4">Cytochrome B</fullName>
    </recommendedName>
</protein>
<name>A0A9X1PPZ8_9BACT</name>
<dbReference type="AlphaFoldDB" id="A0A9X1PPZ8"/>
<sequence length="154" mass="17563">MHQTLLTLHSVNRWLVLLSLLFTIAICWNGYRSRKKFSGFDNTVRHVTATISHVQLLLGLYLYMISPIVKFNVAEGEDAGLVSEHLFFRLIHISLMVVSVLIITIGSAKAKRAANDHLKFKTVLIWFSIALLIILIAIPWPFSPLVGRPYFRTF</sequence>
<feature type="transmembrane region" description="Helical" evidence="1">
    <location>
        <begin position="12"/>
        <end position="31"/>
    </location>
</feature>
<gene>
    <name evidence="2" type="ORF">LXM26_22445</name>
</gene>
<keyword evidence="1" id="KW-0472">Membrane</keyword>
<feature type="transmembrane region" description="Helical" evidence="1">
    <location>
        <begin position="86"/>
        <end position="108"/>
    </location>
</feature>
<organism evidence="2 3">
    <name type="scientific">Dyadobacter chenwenxiniae</name>
    <dbReference type="NCBI Taxonomy" id="2906456"/>
    <lineage>
        <taxon>Bacteria</taxon>
        <taxon>Pseudomonadati</taxon>
        <taxon>Bacteroidota</taxon>
        <taxon>Cytophagia</taxon>
        <taxon>Cytophagales</taxon>
        <taxon>Spirosomataceae</taxon>
        <taxon>Dyadobacter</taxon>
    </lineage>
</organism>
<dbReference type="Proteomes" id="UP001139000">
    <property type="component" value="Unassembled WGS sequence"/>
</dbReference>
<comment type="caution">
    <text evidence="2">The sequence shown here is derived from an EMBL/GenBank/DDBJ whole genome shotgun (WGS) entry which is preliminary data.</text>
</comment>
<evidence type="ECO:0000256" key="1">
    <source>
        <dbReference type="SAM" id="Phobius"/>
    </source>
</evidence>
<dbReference type="EMBL" id="JAJTTC010000007">
    <property type="protein sequence ID" value="MCF0064294.1"/>
    <property type="molecule type" value="Genomic_DNA"/>
</dbReference>
<evidence type="ECO:0000313" key="2">
    <source>
        <dbReference type="EMBL" id="MCF0064294.1"/>
    </source>
</evidence>
<keyword evidence="1" id="KW-0812">Transmembrane</keyword>
<evidence type="ECO:0008006" key="4">
    <source>
        <dbReference type="Google" id="ProtNLM"/>
    </source>
</evidence>
<evidence type="ECO:0000313" key="3">
    <source>
        <dbReference type="Proteomes" id="UP001139000"/>
    </source>
</evidence>
<accession>A0A9X1PPZ8</accession>
<reference evidence="2" key="1">
    <citation type="submission" date="2021-12" db="EMBL/GenBank/DDBJ databases">
        <title>Novel species in genus Dyadobacter.</title>
        <authorList>
            <person name="Ma C."/>
        </authorList>
    </citation>
    <scope>NUCLEOTIDE SEQUENCE</scope>
    <source>
        <strain evidence="2">LJ419</strain>
    </source>
</reference>
<proteinExistence type="predicted"/>
<keyword evidence="3" id="KW-1185">Reference proteome</keyword>
<keyword evidence="1" id="KW-1133">Transmembrane helix</keyword>
<feature type="transmembrane region" description="Helical" evidence="1">
    <location>
        <begin position="43"/>
        <end position="66"/>
    </location>
</feature>
<dbReference type="RefSeq" id="WP_234657226.1">
    <property type="nucleotide sequence ID" value="NZ_CP094997.1"/>
</dbReference>